<dbReference type="InterPro" id="IPR032465">
    <property type="entry name" value="ACMSD"/>
</dbReference>
<sequence>MIIDAHSHWLPQEIISSAHFYSKAWGDIEAHLKAMDEAGVDRAVLSYPTSDAFVRLGGFREVAEVFNGSVAGVLRKYPERFIGAVVLPVDEKKGMVDTYKKATAEQGFRAISLATSTNGLFLDDPRYFDLYALAQDEGVPVFVHPQIVKPIGSEKVEDPLLTPVIEYVFETTMCVGKLLMSQVFERFPELNFIFAYFGGVTPFIAHRYDATYTMLRGVNFVRDLGDLPSAYLKRIYVDTSGDRTAANYLSSLELFGPGHIVWGSDYPAKKDVKGSMGILHDLDIAEKDRRDILGGTLERIFQEVKL</sequence>
<dbReference type="PANTHER" id="PTHR21240:SF28">
    <property type="entry name" value="ISO-OROTATE DECARBOXYLASE (EUROFUNG)"/>
    <property type="match status" value="1"/>
</dbReference>
<name>A0A410P648_VELA1</name>
<evidence type="ECO:0000313" key="3">
    <source>
        <dbReference type="EMBL" id="QAT17633.1"/>
    </source>
</evidence>
<evidence type="ECO:0000259" key="2">
    <source>
        <dbReference type="Pfam" id="PF04909"/>
    </source>
</evidence>
<dbReference type="InterPro" id="IPR006680">
    <property type="entry name" value="Amidohydro-rel"/>
</dbReference>
<dbReference type="GO" id="GO:0019748">
    <property type="term" value="P:secondary metabolic process"/>
    <property type="evidence" value="ECO:0007669"/>
    <property type="project" value="TreeGrafter"/>
</dbReference>
<protein>
    <recommendedName>
        <fullName evidence="2">Amidohydrolase-related domain-containing protein</fullName>
    </recommendedName>
</protein>
<evidence type="ECO:0000313" key="4">
    <source>
        <dbReference type="Proteomes" id="UP000287243"/>
    </source>
</evidence>
<dbReference type="RefSeq" id="WP_128700568.1">
    <property type="nucleotide sequence ID" value="NZ_CP019384.1"/>
</dbReference>
<dbReference type="Pfam" id="PF04909">
    <property type="entry name" value="Amidohydro_2"/>
    <property type="match status" value="1"/>
</dbReference>
<dbReference type="KEGG" id="vai:BU251_07840"/>
<dbReference type="EMBL" id="CP019384">
    <property type="protein sequence ID" value="QAT17633.1"/>
    <property type="molecule type" value="Genomic_DNA"/>
</dbReference>
<dbReference type="GO" id="GO:0016787">
    <property type="term" value="F:hydrolase activity"/>
    <property type="evidence" value="ECO:0007669"/>
    <property type="project" value="InterPro"/>
</dbReference>
<keyword evidence="1" id="KW-0456">Lyase</keyword>
<dbReference type="OrthoDB" id="9777673at2"/>
<reference evidence="3 4" key="1">
    <citation type="submission" date="2017-01" db="EMBL/GenBank/DDBJ databases">
        <title>First insights into the biology of 'candidatus Vampirococcus archaeovorus'.</title>
        <authorList>
            <person name="Kizina J."/>
            <person name="Jordan S."/>
            <person name="Stueber K."/>
            <person name="Reinhardt R."/>
            <person name="Harder J."/>
        </authorList>
    </citation>
    <scope>NUCLEOTIDE SEQUENCE [LARGE SCALE GENOMIC DNA]</scope>
    <source>
        <strain evidence="3 4">LiM</strain>
    </source>
</reference>
<gene>
    <name evidence="3" type="ORF">BU251_07840</name>
</gene>
<keyword evidence="4" id="KW-1185">Reference proteome</keyword>
<organism evidence="3 4">
    <name type="scientific">Velamenicoccus archaeovorus</name>
    <dbReference type="NCBI Taxonomy" id="1930593"/>
    <lineage>
        <taxon>Bacteria</taxon>
        <taxon>Pseudomonadati</taxon>
        <taxon>Candidatus Omnitrophota</taxon>
        <taxon>Candidatus Velamenicoccus</taxon>
    </lineage>
</organism>
<dbReference type="GO" id="GO:0016831">
    <property type="term" value="F:carboxy-lyase activity"/>
    <property type="evidence" value="ECO:0007669"/>
    <property type="project" value="InterPro"/>
</dbReference>
<proteinExistence type="predicted"/>
<dbReference type="Proteomes" id="UP000287243">
    <property type="component" value="Chromosome"/>
</dbReference>
<dbReference type="PANTHER" id="PTHR21240">
    <property type="entry name" value="2-AMINO-3-CARBOXYLMUCONATE-6-SEMIALDEHYDE DECARBOXYLASE"/>
    <property type="match status" value="1"/>
</dbReference>
<feature type="domain" description="Amidohydrolase-related" evidence="2">
    <location>
        <begin position="3"/>
        <end position="301"/>
    </location>
</feature>
<dbReference type="SUPFAM" id="SSF51556">
    <property type="entry name" value="Metallo-dependent hydrolases"/>
    <property type="match status" value="1"/>
</dbReference>
<dbReference type="AlphaFoldDB" id="A0A410P648"/>
<dbReference type="GO" id="GO:0005737">
    <property type="term" value="C:cytoplasm"/>
    <property type="evidence" value="ECO:0007669"/>
    <property type="project" value="TreeGrafter"/>
</dbReference>
<dbReference type="InterPro" id="IPR032466">
    <property type="entry name" value="Metal_Hydrolase"/>
</dbReference>
<dbReference type="Gene3D" id="3.20.20.140">
    <property type="entry name" value="Metal-dependent hydrolases"/>
    <property type="match status" value="1"/>
</dbReference>
<evidence type="ECO:0000256" key="1">
    <source>
        <dbReference type="ARBA" id="ARBA00023239"/>
    </source>
</evidence>
<accession>A0A410P648</accession>